<name>A0A8K0KZV3_9PEZI</name>
<evidence type="ECO:0000313" key="2">
    <source>
        <dbReference type="EMBL" id="KAG8627251.1"/>
    </source>
</evidence>
<accession>A0A8K0KZV3</accession>
<dbReference type="OrthoDB" id="3642826at2759"/>
<feature type="compositionally biased region" description="Pro residues" evidence="1">
    <location>
        <begin position="255"/>
        <end position="267"/>
    </location>
</feature>
<comment type="caution">
    <text evidence="2">The sequence shown here is derived from an EMBL/GenBank/DDBJ whole genome shotgun (WGS) entry which is preliminary data.</text>
</comment>
<evidence type="ECO:0000256" key="1">
    <source>
        <dbReference type="SAM" id="MobiDB-lite"/>
    </source>
</evidence>
<feature type="compositionally biased region" description="Polar residues" evidence="1">
    <location>
        <begin position="646"/>
        <end position="659"/>
    </location>
</feature>
<protein>
    <submittedName>
        <fullName evidence="2">Uncharacterized protein</fullName>
    </submittedName>
</protein>
<sequence>MAGTPSTWLFPNITTFAPTGILPTPTAPSGSCAPCTWIVVGPAYGTWTTNPAIPPIATTHLTIYPPPSNVTETSVECNTDVFKSYWTSMPAFGPYGYGLGNGSCSLTARILKIADSPGNIATGYVTAPSTYLDLGTNLYVRGGVSTTGSDGSPSCLQSNYVSLSSRPPLYTGRIFPTNVTMTADFGSTTKTVYTELVYRLPDLTDYYPGQAAVEQCTLVKFDAVPNTFTAANYLTTITTARIEFSPIRQPDPVSAQPPPSPATPSPMPTDKQPRPATEKPPAADPARPAQPDITKLIPSITAIIGNANSGDTDQRGEVGTGGAGGYGNAGSNAGSSNTGGSGTGSGSIGNSNAGSQAGSGTGYNNDGAAPGGSSNSGSGNGQTIGDIVGGWIGAIIGGGATGNLGSNSGTGNGGGNSAGGAAIPAAAPGDFGSSNNDALDGSSGNGPVRGAAMGSGSGSSLSTGPNRVVSPNMAPMTTQPAFYINNQLLTAGGSSIVVGGKPLVLDASGMTAMWNGVTIPVAQLAAVMGPAASVLSTSLLVYKGQTLLLGGTPVTVISDGITQVLSMAAPTAPGASPSVVVLSQTGRDSEDMAAFIMLGLQVAGASSPSDADDAQQSGDPLGAGWRVSAALESQKSKSQVAKLATTFLSSDGPTPTSDVGSTTSELGGGSSGPQGIASQGKAPLATGVLFFLFVATILLS</sequence>
<gene>
    <name evidence="2" type="ORF">KVT40_004734</name>
</gene>
<feature type="region of interest" description="Disordered" evidence="1">
    <location>
        <begin position="245"/>
        <end position="291"/>
    </location>
</feature>
<feature type="region of interest" description="Disordered" evidence="1">
    <location>
        <begin position="305"/>
        <end position="324"/>
    </location>
</feature>
<feature type="region of interest" description="Disordered" evidence="1">
    <location>
        <begin position="428"/>
        <end position="467"/>
    </location>
</feature>
<feature type="compositionally biased region" description="Low complexity" evidence="1">
    <location>
        <begin position="450"/>
        <end position="464"/>
    </location>
</feature>
<evidence type="ECO:0000313" key="3">
    <source>
        <dbReference type="Proteomes" id="UP000809789"/>
    </source>
</evidence>
<dbReference type="Proteomes" id="UP000809789">
    <property type="component" value="Unassembled WGS sequence"/>
</dbReference>
<feature type="region of interest" description="Disordered" evidence="1">
    <location>
        <begin position="646"/>
        <end position="678"/>
    </location>
</feature>
<feature type="compositionally biased region" description="Gly residues" evidence="1">
    <location>
        <begin position="337"/>
        <end position="347"/>
    </location>
</feature>
<proteinExistence type="predicted"/>
<feature type="region of interest" description="Disordered" evidence="1">
    <location>
        <begin position="334"/>
        <end position="382"/>
    </location>
</feature>
<keyword evidence="3" id="KW-1185">Reference proteome</keyword>
<feature type="compositionally biased region" description="Low complexity" evidence="1">
    <location>
        <begin position="348"/>
        <end position="377"/>
    </location>
</feature>
<dbReference type="EMBL" id="JAESVG020000005">
    <property type="protein sequence ID" value="KAG8627251.1"/>
    <property type="molecule type" value="Genomic_DNA"/>
</dbReference>
<reference evidence="2" key="1">
    <citation type="submission" date="2021-07" db="EMBL/GenBank/DDBJ databases">
        <title>Elsinoe batatas strain:CRI-CJ2 Genome sequencing and assembly.</title>
        <authorList>
            <person name="Huang L."/>
        </authorList>
    </citation>
    <scope>NUCLEOTIDE SEQUENCE</scope>
    <source>
        <strain evidence="2">CRI-CJ2</strain>
    </source>
</reference>
<organism evidence="2 3">
    <name type="scientific">Elsinoe batatas</name>
    <dbReference type="NCBI Taxonomy" id="2601811"/>
    <lineage>
        <taxon>Eukaryota</taxon>
        <taxon>Fungi</taxon>
        <taxon>Dikarya</taxon>
        <taxon>Ascomycota</taxon>
        <taxon>Pezizomycotina</taxon>
        <taxon>Dothideomycetes</taxon>
        <taxon>Dothideomycetidae</taxon>
        <taxon>Myriangiales</taxon>
        <taxon>Elsinoaceae</taxon>
        <taxon>Elsinoe</taxon>
    </lineage>
</organism>
<dbReference type="AlphaFoldDB" id="A0A8K0KZV3"/>